<dbReference type="Proteomes" id="UP000275256">
    <property type="component" value="Unassembled WGS sequence"/>
</dbReference>
<feature type="domain" description="Cobalamin biosynthesis precorrin-8X methylmutase CobH/CbiC" evidence="5">
    <location>
        <begin position="14"/>
        <end position="208"/>
    </location>
</feature>
<keyword evidence="7" id="KW-1185">Reference proteome</keyword>
<organism evidence="6 7">
    <name type="scientific">Tessaracoccus antarcticus</name>
    <dbReference type="NCBI Taxonomy" id="2479848"/>
    <lineage>
        <taxon>Bacteria</taxon>
        <taxon>Bacillati</taxon>
        <taxon>Actinomycetota</taxon>
        <taxon>Actinomycetes</taxon>
        <taxon>Propionibacteriales</taxon>
        <taxon>Propionibacteriaceae</taxon>
        <taxon>Tessaracoccus</taxon>
    </lineage>
</organism>
<dbReference type="InterPro" id="IPR036588">
    <property type="entry name" value="CobH/CbiC_sf"/>
</dbReference>
<keyword evidence="4 6" id="KW-0413">Isomerase</keyword>
<dbReference type="RefSeq" id="WP_121900183.1">
    <property type="nucleotide sequence ID" value="NZ_REFW01000001.1"/>
</dbReference>
<dbReference type="PANTHER" id="PTHR43588:SF1">
    <property type="entry name" value="COBALT-PRECORRIN-8 METHYLMUTASE"/>
    <property type="match status" value="1"/>
</dbReference>
<evidence type="ECO:0000256" key="4">
    <source>
        <dbReference type="ARBA" id="ARBA00023235"/>
    </source>
</evidence>
<accession>A0A3M0GWA9</accession>
<dbReference type="GO" id="GO:0016993">
    <property type="term" value="F:precorrin-8X methylmutase activity"/>
    <property type="evidence" value="ECO:0007669"/>
    <property type="project" value="UniProtKB-EC"/>
</dbReference>
<reference evidence="6 7" key="1">
    <citation type="submission" date="2018-10" db="EMBL/GenBank/DDBJ databases">
        <title>Tessaracoccus antarcticuss sp. nov., isolated from sediment.</title>
        <authorList>
            <person name="Zhou L.Y."/>
            <person name="Du Z.J."/>
        </authorList>
    </citation>
    <scope>NUCLEOTIDE SEQUENCE [LARGE SCALE GENOMIC DNA]</scope>
    <source>
        <strain evidence="6 7">JDX10</strain>
    </source>
</reference>
<dbReference type="Pfam" id="PF02570">
    <property type="entry name" value="CbiC"/>
    <property type="match status" value="1"/>
</dbReference>
<dbReference type="OrthoDB" id="9780708at2"/>
<evidence type="ECO:0000313" key="6">
    <source>
        <dbReference type="EMBL" id="RMB61636.1"/>
    </source>
</evidence>
<name>A0A3M0GWA9_9ACTN</name>
<evidence type="ECO:0000259" key="5">
    <source>
        <dbReference type="Pfam" id="PF02570"/>
    </source>
</evidence>
<comment type="similarity">
    <text evidence="2">Belongs to the CobH/CbiC family.</text>
</comment>
<dbReference type="Gene3D" id="3.40.50.10230">
    <property type="entry name" value="Cobalamin biosynthesis CobH/CbiC, precorrin-8X methylmutase"/>
    <property type="match status" value="1"/>
</dbReference>
<dbReference type="PANTHER" id="PTHR43588">
    <property type="entry name" value="COBALT-PRECORRIN-8 METHYLMUTASE"/>
    <property type="match status" value="1"/>
</dbReference>
<dbReference type="NCBIfam" id="NF006136">
    <property type="entry name" value="PRK08285.1"/>
    <property type="match status" value="1"/>
</dbReference>
<keyword evidence="3" id="KW-0169">Cobalamin biosynthesis</keyword>
<sequence>MVKRAEYLSTGSAIYEESFRIIRAETDLSRFPDDVARAVVRMVHAAGDTSIAEEVGFTPGVVAAANAALRRGAPILCDASMVATGIIASRLPADNEVVCLIKDPRLATIAEEQGITKTMAAVDLWLPRLDGAVVAIGNAPTALFRLLEVVAQSGVRPAAVIGIPVGFVGAAESKRALADSGLRLEHLVVHGRRGGSAMTVAAVNAIASIDELTNTSRQNP</sequence>
<evidence type="ECO:0000256" key="3">
    <source>
        <dbReference type="ARBA" id="ARBA00022573"/>
    </source>
</evidence>
<comment type="caution">
    <text evidence="6">The sequence shown here is derived from an EMBL/GenBank/DDBJ whole genome shotgun (WGS) entry which is preliminary data.</text>
</comment>
<protein>
    <submittedName>
        <fullName evidence="6">Precorrin-8X methylmutase</fullName>
        <ecNumber evidence="6">5.4.99.61</ecNumber>
    </submittedName>
</protein>
<evidence type="ECO:0000313" key="7">
    <source>
        <dbReference type="Proteomes" id="UP000275256"/>
    </source>
</evidence>
<evidence type="ECO:0000256" key="1">
    <source>
        <dbReference type="ARBA" id="ARBA00004953"/>
    </source>
</evidence>
<dbReference type="EMBL" id="REFW01000001">
    <property type="protein sequence ID" value="RMB61636.1"/>
    <property type="molecule type" value="Genomic_DNA"/>
</dbReference>
<dbReference type="EC" id="5.4.99.61" evidence="6"/>
<dbReference type="GO" id="GO:0009236">
    <property type="term" value="P:cobalamin biosynthetic process"/>
    <property type="evidence" value="ECO:0007669"/>
    <property type="project" value="UniProtKB-UniPathway"/>
</dbReference>
<gene>
    <name evidence="6" type="ORF">EAX62_03115</name>
</gene>
<dbReference type="SUPFAM" id="SSF63965">
    <property type="entry name" value="Precorrin-8X methylmutase CbiC/CobH"/>
    <property type="match status" value="1"/>
</dbReference>
<dbReference type="InterPro" id="IPR003722">
    <property type="entry name" value="Cbl_synth_CobH/CbiC"/>
</dbReference>
<dbReference type="UniPathway" id="UPA00148"/>
<comment type="pathway">
    <text evidence="1">Cofactor biosynthesis; adenosylcobalamin biosynthesis.</text>
</comment>
<proteinExistence type="inferred from homology"/>
<evidence type="ECO:0000256" key="2">
    <source>
        <dbReference type="ARBA" id="ARBA00009774"/>
    </source>
</evidence>
<dbReference type="AlphaFoldDB" id="A0A3M0GWA9"/>